<accession>A0A3M0J1T7</accession>
<dbReference type="EMBL" id="QRBI01000194">
    <property type="protein sequence ID" value="RMB94815.1"/>
    <property type="molecule type" value="Genomic_DNA"/>
</dbReference>
<gene>
    <name evidence="1" type="ORF">DUI87_28794</name>
</gene>
<evidence type="ECO:0000313" key="1">
    <source>
        <dbReference type="EMBL" id="RMB94815.1"/>
    </source>
</evidence>
<dbReference type="Proteomes" id="UP000269221">
    <property type="component" value="Unassembled WGS sequence"/>
</dbReference>
<dbReference type="AlphaFoldDB" id="A0A3M0J1T7"/>
<evidence type="ECO:0000313" key="2">
    <source>
        <dbReference type="Proteomes" id="UP000269221"/>
    </source>
</evidence>
<organism evidence="1 2">
    <name type="scientific">Hirundo rustica rustica</name>
    <dbReference type="NCBI Taxonomy" id="333673"/>
    <lineage>
        <taxon>Eukaryota</taxon>
        <taxon>Metazoa</taxon>
        <taxon>Chordata</taxon>
        <taxon>Craniata</taxon>
        <taxon>Vertebrata</taxon>
        <taxon>Euteleostomi</taxon>
        <taxon>Archelosauria</taxon>
        <taxon>Archosauria</taxon>
        <taxon>Dinosauria</taxon>
        <taxon>Saurischia</taxon>
        <taxon>Theropoda</taxon>
        <taxon>Coelurosauria</taxon>
        <taxon>Aves</taxon>
        <taxon>Neognathae</taxon>
        <taxon>Neoaves</taxon>
        <taxon>Telluraves</taxon>
        <taxon>Australaves</taxon>
        <taxon>Passeriformes</taxon>
        <taxon>Sylvioidea</taxon>
        <taxon>Hirundinidae</taxon>
        <taxon>Hirundo</taxon>
    </lineage>
</organism>
<reference evidence="1 2" key="1">
    <citation type="submission" date="2018-07" db="EMBL/GenBank/DDBJ databases">
        <title>A high quality draft genome assembly of the barn swallow (H. rustica rustica).</title>
        <authorList>
            <person name="Formenti G."/>
            <person name="Chiara M."/>
            <person name="Poveda L."/>
            <person name="Francoijs K.-J."/>
            <person name="Bonisoli-Alquati A."/>
            <person name="Canova L."/>
            <person name="Gianfranceschi L."/>
            <person name="Horner D.S."/>
            <person name="Saino N."/>
        </authorList>
    </citation>
    <scope>NUCLEOTIDE SEQUENCE [LARGE SCALE GENOMIC DNA]</scope>
    <source>
        <strain evidence="1">Chelidonia</strain>
        <tissue evidence="1">Blood</tissue>
    </source>
</reference>
<name>A0A3M0J1T7_HIRRU</name>
<sequence length="78" mass="8030">MGSACARGMLLLIGVPSSAPEDALVSSSSVKFVLVVLAEGAWSEGDGAGLPPWLSLLEQGRESGEDKEQLDACLNLLS</sequence>
<comment type="caution">
    <text evidence="1">The sequence shown here is derived from an EMBL/GenBank/DDBJ whole genome shotgun (WGS) entry which is preliminary data.</text>
</comment>
<protein>
    <submittedName>
        <fullName evidence="1">Uncharacterized protein</fullName>
    </submittedName>
</protein>
<keyword evidence="2" id="KW-1185">Reference proteome</keyword>
<proteinExistence type="predicted"/>